<accession>C7RPA8</accession>
<dbReference type="InterPro" id="IPR016191">
    <property type="entry name" value="Ribonuclease/ribotoxin"/>
</dbReference>
<dbReference type="GO" id="GO:0004521">
    <property type="term" value="F:RNA endonuclease activity"/>
    <property type="evidence" value="ECO:0007669"/>
    <property type="project" value="InterPro"/>
</dbReference>
<dbReference type="EMBL" id="CP001715">
    <property type="protein sequence ID" value="ACV37405.1"/>
    <property type="molecule type" value="Genomic_DNA"/>
</dbReference>
<dbReference type="Gene3D" id="3.10.450.30">
    <property type="entry name" value="Microbial ribonucleases"/>
    <property type="match status" value="1"/>
</dbReference>
<dbReference type="SUPFAM" id="SSF53933">
    <property type="entry name" value="Microbial ribonucleases"/>
    <property type="match status" value="1"/>
</dbReference>
<evidence type="ECO:0000256" key="1">
    <source>
        <dbReference type="ARBA" id="ARBA00022722"/>
    </source>
</evidence>
<reference evidence="3" key="1">
    <citation type="submission" date="2009-08" db="EMBL/GenBank/DDBJ databases">
        <authorList>
            <consortium name="US DOE Joint Genome Institute"/>
            <person name="Lucas S."/>
            <person name="Copeland A."/>
            <person name="Lapidus A."/>
            <person name="Glavina del Rio T."/>
            <person name="Dalin E."/>
            <person name="Tice H."/>
            <person name="Bruce D."/>
            <person name="Barry K."/>
            <person name="Pitluck S."/>
            <person name="Lowry S."/>
            <person name="Larimer F."/>
            <person name="Land M."/>
            <person name="Hauser L."/>
            <person name="Kyrpides N."/>
            <person name="Ivanova N."/>
            <person name="McMahon K.D."/>
            <person name="Hugenholtz P."/>
        </authorList>
    </citation>
    <scope>NUCLEOTIDE SEQUENCE</scope>
    <source>
        <strain evidence="3">UW-1</strain>
    </source>
</reference>
<dbReference type="OrthoDB" id="5326845at2"/>
<dbReference type="HOGENOM" id="CLU_112496_2_1_4"/>
<dbReference type="AlphaFoldDB" id="C7RPA8"/>
<dbReference type="InterPro" id="IPR000026">
    <property type="entry name" value="N1-like"/>
</dbReference>
<sequence length="135" mass="15351" precursor="true">MSRSSAFLRLVVLAWLLGLFGLADVVHAREGQYLRTIAVADLPPEAQQTLRLIQAGGPFPYPRKDGSTFGNFERRLPLQARGYYREYTVRTPGSRDRGPRRIVAGQGRDGNVATSGEYYYTDDHYRSFWRIRGNP</sequence>
<name>C7RPA8_ACCRE</name>
<keyword evidence="1" id="KW-0540">Nuclease</keyword>
<dbReference type="eggNOG" id="COG4290">
    <property type="taxonomic scope" value="Bacteria"/>
</dbReference>
<dbReference type="STRING" id="522306.CAP2UW1_4163"/>
<organism evidence="3">
    <name type="scientific">Accumulibacter regalis</name>
    <dbReference type="NCBI Taxonomy" id="522306"/>
    <lineage>
        <taxon>Bacteria</taxon>
        <taxon>Pseudomonadati</taxon>
        <taxon>Pseudomonadota</taxon>
        <taxon>Betaproteobacteria</taxon>
        <taxon>Candidatus Accumulibacter</taxon>
    </lineage>
</organism>
<evidence type="ECO:0000256" key="2">
    <source>
        <dbReference type="ARBA" id="ARBA00022801"/>
    </source>
</evidence>
<protein>
    <submittedName>
        <fullName evidence="3">Guanine-specific ribonuclease N1 and T1</fullName>
    </submittedName>
</protein>
<reference evidence="3" key="2">
    <citation type="submission" date="2009-09" db="EMBL/GenBank/DDBJ databases">
        <title>Complete sequence of chromosome of Candidatus Accumulibacter phosphatis clade IIA str. UW-1.</title>
        <authorList>
            <consortium name="US DOE Joint Genome Institute"/>
            <person name="Martin H.G."/>
            <person name="Ivanova N."/>
            <person name="Kunin V."/>
            <person name="Warnecke F."/>
            <person name="Barry K."/>
            <person name="He S."/>
            <person name="Salamov A."/>
            <person name="Szeto E."/>
            <person name="Dalin E."/>
            <person name="Pangilinan J.L."/>
            <person name="Lapidus A."/>
            <person name="Lowry S."/>
            <person name="Kyrpides N.C."/>
            <person name="McMahon K.D."/>
            <person name="Hugenholtz P."/>
        </authorList>
    </citation>
    <scope>NUCLEOTIDE SEQUENCE [LARGE SCALE GENOMIC DNA]</scope>
    <source>
        <strain evidence="3">UW-1</strain>
    </source>
</reference>
<dbReference type="Pfam" id="PF00545">
    <property type="entry name" value="Ribonuclease"/>
    <property type="match status" value="1"/>
</dbReference>
<proteinExistence type="predicted"/>
<dbReference type="GO" id="GO:0003723">
    <property type="term" value="F:RNA binding"/>
    <property type="evidence" value="ECO:0007669"/>
    <property type="project" value="InterPro"/>
</dbReference>
<gene>
    <name evidence="3" type="ordered locus">CAP2UW1_4163</name>
</gene>
<keyword evidence="2" id="KW-0378">Hydrolase</keyword>
<dbReference type="KEGG" id="app:CAP2UW1_4163"/>
<dbReference type="GO" id="GO:0016787">
    <property type="term" value="F:hydrolase activity"/>
    <property type="evidence" value="ECO:0007669"/>
    <property type="project" value="UniProtKB-KW"/>
</dbReference>
<evidence type="ECO:0000313" key="3">
    <source>
        <dbReference type="EMBL" id="ACV37405.1"/>
    </source>
</evidence>